<dbReference type="EMBL" id="LGST01000055">
    <property type="protein sequence ID" value="KND96492.1"/>
    <property type="molecule type" value="Genomic_DNA"/>
</dbReference>
<organism evidence="1 2">
    <name type="scientific">Candidozyma auris</name>
    <name type="common">Yeast</name>
    <name type="synonym">Candida auris</name>
    <dbReference type="NCBI Taxonomy" id="498019"/>
    <lineage>
        <taxon>Eukaryota</taxon>
        <taxon>Fungi</taxon>
        <taxon>Dikarya</taxon>
        <taxon>Ascomycota</taxon>
        <taxon>Saccharomycotina</taxon>
        <taxon>Pichiomycetes</taxon>
        <taxon>Metschnikowiaceae</taxon>
        <taxon>Candidozyma</taxon>
    </lineage>
</organism>
<evidence type="ECO:0000313" key="2">
    <source>
        <dbReference type="Proteomes" id="UP000037122"/>
    </source>
</evidence>
<dbReference type="Proteomes" id="UP000037122">
    <property type="component" value="Unassembled WGS sequence"/>
</dbReference>
<evidence type="ECO:0000313" key="1">
    <source>
        <dbReference type="EMBL" id="KND96492.1"/>
    </source>
</evidence>
<protein>
    <submittedName>
        <fullName evidence="1">Uncharacterized protein</fullName>
    </submittedName>
</protein>
<dbReference type="VEuPathDB" id="FungiDB:QG37_07230"/>
<comment type="caution">
    <text evidence="1">The sequence shown here is derived from an EMBL/GenBank/DDBJ whole genome shotgun (WGS) entry which is preliminary data.</text>
</comment>
<gene>
    <name evidence="1" type="ORF">QG37_07230</name>
</gene>
<reference evidence="2" key="1">
    <citation type="journal article" date="2015" name="BMC Genomics">
        <title>Draft genome of a commonly misdiagnosed multidrug resistant pathogen Candida auris.</title>
        <authorList>
            <person name="Chatterjee S."/>
            <person name="Alampalli S.V."/>
            <person name="Nageshan R.K."/>
            <person name="Chettiar S.T."/>
            <person name="Joshi S."/>
            <person name="Tatu U.S."/>
        </authorList>
    </citation>
    <scope>NUCLEOTIDE SEQUENCE [LARGE SCALE GENOMIC DNA]</scope>
    <source>
        <strain evidence="2">6684</strain>
    </source>
</reference>
<sequence>MLERAKRRKRMINGDSLGTFMGADGRSLWKWLRKREIFTHHAIWLLQSEMGA</sequence>
<accession>A0A0L0NQR0</accession>
<proteinExistence type="predicted"/>
<dbReference type="AlphaFoldDB" id="A0A0L0NQR0"/>
<name>A0A0L0NQR0_CANAR</name>